<organism evidence="2 3">
    <name type="scientific">Pteropus alecto</name>
    <name type="common">Black flying fox</name>
    <dbReference type="NCBI Taxonomy" id="9402"/>
    <lineage>
        <taxon>Eukaryota</taxon>
        <taxon>Metazoa</taxon>
        <taxon>Chordata</taxon>
        <taxon>Craniata</taxon>
        <taxon>Vertebrata</taxon>
        <taxon>Euteleostomi</taxon>
        <taxon>Mammalia</taxon>
        <taxon>Eutheria</taxon>
        <taxon>Laurasiatheria</taxon>
        <taxon>Chiroptera</taxon>
        <taxon>Yinpterochiroptera</taxon>
        <taxon>Pteropodoidea</taxon>
        <taxon>Pteropodidae</taxon>
        <taxon>Pteropodinae</taxon>
        <taxon>Pteropus</taxon>
    </lineage>
</organism>
<dbReference type="AlphaFoldDB" id="L5KNN6"/>
<evidence type="ECO:0000313" key="3">
    <source>
        <dbReference type="Proteomes" id="UP000010552"/>
    </source>
</evidence>
<feature type="compositionally biased region" description="Basic and acidic residues" evidence="1">
    <location>
        <begin position="91"/>
        <end position="103"/>
    </location>
</feature>
<feature type="region of interest" description="Disordered" evidence="1">
    <location>
        <begin position="1"/>
        <end position="43"/>
    </location>
</feature>
<keyword evidence="3" id="KW-1185">Reference proteome</keyword>
<dbReference type="InParanoid" id="L5KNN6"/>
<dbReference type="EMBL" id="KB030661">
    <property type="protein sequence ID" value="ELK12248.1"/>
    <property type="molecule type" value="Genomic_DNA"/>
</dbReference>
<evidence type="ECO:0000256" key="1">
    <source>
        <dbReference type="SAM" id="MobiDB-lite"/>
    </source>
</evidence>
<accession>L5KNN6</accession>
<gene>
    <name evidence="2" type="ORF">PAL_GLEAN10014538</name>
</gene>
<sequence length="174" mass="18235">MSGLAGTGDAPRARLASPLSISPLPGLAPGPREGSFRAEPGSEFVDSFGSSSAFLGATQTLQLGLVPKASWRRRHSTQVPRPDPSAYKPQRVREGSRGHGLPDKCRRHWAAQVLPAQREPLRAAISPTAQAAAPHKLLHERLPQLRVGGVCRCAAAALPGRWGAGPGRPGGARG</sequence>
<protein>
    <submittedName>
        <fullName evidence="2">Uncharacterized protein</fullName>
    </submittedName>
</protein>
<name>L5KNN6_PTEAL</name>
<proteinExistence type="predicted"/>
<evidence type="ECO:0000313" key="2">
    <source>
        <dbReference type="EMBL" id="ELK12248.1"/>
    </source>
</evidence>
<reference evidence="3" key="1">
    <citation type="journal article" date="2013" name="Science">
        <title>Comparative analysis of bat genomes provides insight into the evolution of flight and immunity.</title>
        <authorList>
            <person name="Zhang G."/>
            <person name="Cowled C."/>
            <person name="Shi Z."/>
            <person name="Huang Z."/>
            <person name="Bishop-Lilly K.A."/>
            <person name="Fang X."/>
            <person name="Wynne J.W."/>
            <person name="Xiong Z."/>
            <person name="Baker M.L."/>
            <person name="Zhao W."/>
            <person name="Tachedjian M."/>
            <person name="Zhu Y."/>
            <person name="Zhou P."/>
            <person name="Jiang X."/>
            <person name="Ng J."/>
            <person name="Yang L."/>
            <person name="Wu L."/>
            <person name="Xiao J."/>
            <person name="Feng Y."/>
            <person name="Chen Y."/>
            <person name="Sun X."/>
            <person name="Zhang Y."/>
            <person name="Marsh G.A."/>
            <person name="Crameri G."/>
            <person name="Broder C.C."/>
            <person name="Frey K.G."/>
            <person name="Wang L.F."/>
            <person name="Wang J."/>
        </authorList>
    </citation>
    <scope>NUCLEOTIDE SEQUENCE [LARGE SCALE GENOMIC DNA]</scope>
</reference>
<dbReference type="Proteomes" id="UP000010552">
    <property type="component" value="Unassembled WGS sequence"/>
</dbReference>
<feature type="region of interest" description="Disordered" evidence="1">
    <location>
        <begin position="66"/>
        <end position="103"/>
    </location>
</feature>